<sequence length="129" mass="14564">MKYPAVYILASQRNGTLYIGVTSDLVKRIWQHREGLAEGFTKQYGVKTLVWYEQHATMESAISREKAMKKWLRKWKLAAIEKTNPDWHDLWPEIIGAVPPAVVPANAGTQNSTALDSRLRGNDGEKGVL</sequence>
<proteinExistence type="inferred from homology"/>
<dbReference type="Pfam" id="PF01541">
    <property type="entry name" value="GIY-YIG"/>
    <property type="match status" value="1"/>
</dbReference>
<evidence type="ECO:0000256" key="1">
    <source>
        <dbReference type="ARBA" id="ARBA00007435"/>
    </source>
</evidence>
<dbReference type="AlphaFoldDB" id="W6M1Y0"/>
<reference evidence="4" key="2">
    <citation type="submission" date="2014-03" db="EMBL/GenBank/DDBJ databases">
        <title>Candidatus Competibacter-lineage genomes retrieved from metagenomes reveal functional metabolic diversity.</title>
        <authorList>
            <person name="McIlroy S.J."/>
            <person name="Albertsen M."/>
            <person name="Andresen E.K."/>
            <person name="Saunders A.M."/>
            <person name="Kristiansen R."/>
            <person name="Stokholm-Bjerregaard M."/>
            <person name="Nielsen K.L."/>
            <person name="Nielsen P.H."/>
        </authorList>
    </citation>
    <scope>NUCLEOTIDE SEQUENCE</scope>
    <source>
        <strain evidence="4">Run_A_D11</strain>
    </source>
</reference>
<dbReference type="InterPro" id="IPR050190">
    <property type="entry name" value="UPF0213_domain"/>
</dbReference>
<dbReference type="PANTHER" id="PTHR34477:SF5">
    <property type="entry name" value="BSL5627 PROTEIN"/>
    <property type="match status" value="1"/>
</dbReference>
<name>W6M1Y0_9GAMM</name>
<dbReference type="SUPFAM" id="SSF82771">
    <property type="entry name" value="GIY-YIG endonuclease"/>
    <property type="match status" value="1"/>
</dbReference>
<evidence type="ECO:0000313" key="5">
    <source>
        <dbReference type="Proteomes" id="UP000035760"/>
    </source>
</evidence>
<gene>
    <name evidence="4" type="ORF">BN873_150240</name>
</gene>
<dbReference type="EMBL" id="CBTJ020000020">
    <property type="protein sequence ID" value="CDI01452.1"/>
    <property type="molecule type" value="Genomic_DNA"/>
</dbReference>
<dbReference type="PANTHER" id="PTHR34477">
    <property type="entry name" value="UPF0213 PROTEIN YHBQ"/>
    <property type="match status" value="1"/>
</dbReference>
<dbReference type="InterPro" id="IPR000305">
    <property type="entry name" value="GIY-YIG_endonuc"/>
</dbReference>
<evidence type="ECO:0000313" key="4">
    <source>
        <dbReference type="EMBL" id="CDI01452.1"/>
    </source>
</evidence>
<dbReference type="STRING" id="1400863.BN873_150240"/>
<feature type="region of interest" description="Disordered" evidence="2">
    <location>
        <begin position="106"/>
        <end position="129"/>
    </location>
</feature>
<dbReference type="InterPro" id="IPR035901">
    <property type="entry name" value="GIY-YIG_endonuc_sf"/>
</dbReference>
<accession>W6M1Y0</accession>
<evidence type="ECO:0000256" key="2">
    <source>
        <dbReference type="SAM" id="MobiDB-lite"/>
    </source>
</evidence>
<dbReference type="OrthoDB" id="9807770at2"/>
<dbReference type="SMART" id="SM00465">
    <property type="entry name" value="GIYc"/>
    <property type="match status" value="1"/>
</dbReference>
<evidence type="ECO:0000259" key="3">
    <source>
        <dbReference type="PROSITE" id="PS50164"/>
    </source>
</evidence>
<feature type="domain" description="GIY-YIG" evidence="3">
    <location>
        <begin position="2"/>
        <end position="78"/>
    </location>
</feature>
<dbReference type="Proteomes" id="UP000035760">
    <property type="component" value="Unassembled WGS sequence"/>
</dbReference>
<organism evidence="4 5">
    <name type="scientific">Candidatus Competibacter denitrificans Run_A_D11</name>
    <dbReference type="NCBI Taxonomy" id="1400863"/>
    <lineage>
        <taxon>Bacteria</taxon>
        <taxon>Pseudomonadati</taxon>
        <taxon>Pseudomonadota</taxon>
        <taxon>Gammaproteobacteria</taxon>
        <taxon>Candidatus Competibacteraceae</taxon>
        <taxon>Candidatus Competibacter</taxon>
    </lineage>
</organism>
<dbReference type="Gene3D" id="3.40.1440.10">
    <property type="entry name" value="GIY-YIG endonuclease"/>
    <property type="match status" value="1"/>
</dbReference>
<feature type="compositionally biased region" description="Basic and acidic residues" evidence="2">
    <location>
        <begin position="117"/>
        <end position="129"/>
    </location>
</feature>
<dbReference type="CDD" id="cd10448">
    <property type="entry name" value="GIY-YIG_unchar_3"/>
    <property type="match status" value="1"/>
</dbReference>
<dbReference type="PROSITE" id="PS50164">
    <property type="entry name" value="GIY_YIG"/>
    <property type="match status" value="1"/>
</dbReference>
<protein>
    <submittedName>
        <fullName evidence="4">Excinuclease ABC C subunit domain protein (Modular protein)</fullName>
    </submittedName>
</protein>
<keyword evidence="5" id="KW-1185">Reference proteome</keyword>
<comment type="similarity">
    <text evidence="1">Belongs to the UPF0213 family.</text>
</comment>
<comment type="caution">
    <text evidence="4">The sequence shown here is derived from an EMBL/GenBank/DDBJ whole genome shotgun (WGS) entry which is preliminary data.</text>
</comment>
<reference evidence="4" key="1">
    <citation type="submission" date="2013-07" db="EMBL/GenBank/DDBJ databases">
        <authorList>
            <person name="McIlroy S."/>
        </authorList>
    </citation>
    <scope>NUCLEOTIDE SEQUENCE [LARGE SCALE GENOMIC DNA]</scope>
    <source>
        <strain evidence="4">Run_A_D11</strain>
    </source>
</reference>